<dbReference type="GO" id="GO:0016020">
    <property type="term" value="C:membrane"/>
    <property type="evidence" value="ECO:0007669"/>
    <property type="project" value="UniProtKB-SubCell"/>
</dbReference>
<proteinExistence type="predicted"/>
<organism evidence="6 7">
    <name type="scientific">Micrococcus flavus</name>
    <dbReference type="NCBI Taxonomy" id="384602"/>
    <lineage>
        <taxon>Bacteria</taxon>
        <taxon>Bacillati</taxon>
        <taxon>Actinomycetota</taxon>
        <taxon>Actinomycetes</taxon>
        <taxon>Micrococcales</taxon>
        <taxon>Micrococcaceae</taxon>
        <taxon>Micrococcus</taxon>
    </lineage>
</organism>
<reference evidence="6 7" key="1">
    <citation type="submission" date="2020-08" db="EMBL/GenBank/DDBJ databases">
        <title>Sequencing the genomes of 1000 actinobacteria strains.</title>
        <authorList>
            <person name="Klenk H.-P."/>
        </authorList>
    </citation>
    <scope>NUCLEOTIDE SEQUENCE [LARGE SCALE GENOMIC DNA]</scope>
    <source>
        <strain evidence="6 7">DSM 19079</strain>
    </source>
</reference>
<comment type="caution">
    <text evidence="6">The sequence shown here is derived from an EMBL/GenBank/DDBJ whole genome shotgun (WGS) entry which is preliminary data.</text>
</comment>
<sequence length="389" mass="42190">MTDRHATATGTLPAVDPAGRGRRLVRFARRRARAGWSRVRSSVPHAALMATCAVGAYAFAERVLGHEQPLFAATALLIALGFQREPKLRKVAEVAVGCTLGILIGDLMMAGLGRGLWQAVVVVFVSVMVARFLDSGATFTMQMSLQSVLVVLLPLGDHGPFARSGDALVGGALALVVTFLSPQDAGRGTARQLRGLYESMSRVLRELSQSLREEESRTAWMALVECRRTQGTLDEVRQELRVSAEQAAFNPLQRSSRGFVETMSRAADRSDLAVRSLRIVARRVVSILDHGAVDDDHRERLAAWFDDAADAVEILHRSLVEPQEEGRHRSLGVARDALGASAARLDPHRLAGGTVHGEALVMLLRPMMVDLLEATGASHDEAVSYLPRV</sequence>
<dbReference type="Proteomes" id="UP000560081">
    <property type="component" value="Unassembled WGS sequence"/>
</dbReference>
<dbReference type="InterPro" id="IPR049453">
    <property type="entry name" value="Memb_transporter_dom"/>
</dbReference>
<evidence type="ECO:0000256" key="3">
    <source>
        <dbReference type="ARBA" id="ARBA00022989"/>
    </source>
</evidence>
<dbReference type="Pfam" id="PF13515">
    <property type="entry name" value="FUSC_2"/>
    <property type="match status" value="1"/>
</dbReference>
<dbReference type="RefSeq" id="WP_135030133.1">
    <property type="nucleotide sequence ID" value="NZ_BMLA01000004.1"/>
</dbReference>
<keyword evidence="7" id="KW-1185">Reference proteome</keyword>
<feature type="domain" description="Integral membrane bound transporter" evidence="5">
    <location>
        <begin position="58"/>
        <end position="177"/>
    </location>
</feature>
<keyword evidence="4" id="KW-0472">Membrane</keyword>
<evidence type="ECO:0000256" key="1">
    <source>
        <dbReference type="ARBA" id="ARBA00004141"/>
    </source>
</evidence>
<evidence type="ECO:0000313" key="7">
    <source>
        <dbReference type="Proteomes" id="UP000560081"/>
    </source>
</evidence>
<comment type="subcellular location">
    <subcellularLocation>
        <location evidence="1">Membrane</location>
        <topology evidence="1">Multi-pass membrane protein</topology>
    </subcellularLocation>
</comment>
<protein>
    <submittedName>
        <fullName evidence="6">Uncharacterized membrane protein YgaE (UPF0421/DUF939 family)</fullName>
    </submittedName>
</protein>
<accession>A0A4Y8X184</accession>
<dbReference type="OrthoDB" id="5198202at2"/>
<name>A0A4Y8X184_9MICC</name>
<dbReference type="AlphaFoldDB" id="A0A4Y8X184"/>
<evidence type="ECO:0000259" key="5">
    <source>
        <dbReference type="Pfam" id="PF13515"/>
    </source>
</evidence>
<evidence type="ECO:0000313" key="6">
    <source>
        <dbReference type="EMBL" id="MBB4883689.1"/>
    </source>
</evidence>
<dbReference type="EMBL" id="JACHMC010000001">
    <property type="protein sequence ID" value="MBB4883689.1"/>
    <property type="molecule type" value="Genomic_DNA"/>
</dbReference>
<evidence type="ECO:0000256" key="4">
    <source>
        <dbReference type="ARBA" id="ARBA00023136"/>
    </source>
</evidence>
<keyword evidence="3" id="KW-1133">Transmembrane helix</keyword>
<keyword evidence="2" id="KW-0812">Transmembrane</keyword>
<gene>
    <name evidence="6" type="ORF">BJ976_002040</name>
</gene>
<evidence type="ECO:0000256" key="2">
    <source>
        <dbReference type="ARBA" id="ARBA00022692"/>
    </source>
</evidence>